<dbReference type="OrthoDB" id="10417810at2759"/>
<protein>
    <submittedName>
        <fullName evidence="2">Hypp669 protein</fullName>
    </submittedName>
</protein>
<proteinExistence type="predicted"/>
<feature type="compositionally biased region" description="Basic and acidic residues" evidence="1">
    <location>
        <begin position="340"/>
        <end position="353"/>
    </location>
</feature>
<evidence type="ECO:0000313" key="3">
    <source>
        <dbReference type="Proteomes" id="UP000838412"/>
    </source>
</evidence>
<feature type="compositionally biased region" description="Acidic residues" evidence="1">
    <location>
        <begin position="302"/>
        <end position="311"/>
    </location>
</feature>
<name>A0A8J9YPF8_BRALA</name>
<accession>A0A8J9YPF8</accession>
<dbReference type="AlphaFoldDB" id="A0A8J9YPF8"/>
<dbReference type="Proteomes" id="UP000838412">
    <property type="component" value="Chromosome 1"/>
</dbReference>
<organism evidence="2 3">
    <name type="scientific">Branchiostoma lanceolatum</name>
    <name type="common">Common lancelet</name>
    <name type="synonym">Amphioxus lanceolatum</name>
    <dbReference type="NCBI Taxonomy" id="7740"/>
    <lineage>
        <taxon>Eukaryota</taxon>
        <taxon>Metazoa</taxon>
        <taxon>Chordata</taxon>
        <taxon>Cephalochordata</taxon>
        <taxon>Leptocardii</taxon>
        <taxon>Amphioxiformes</taxon>
        <taxon>Branchiostomatidae</taxon>
        <taxon>Branchiostoma</taxon>
    </lineage>
</organism>
<feature type="region of interest" description="Disordered" evidence="1">
    <location>
        <begin position="339"/>
        <end position="359"/>
    </location>
</feature>
<evidence type="ECO:0000313" key="2">
    <source>
        <dbReference type="EMBL" id="CAH1233290.1"/>
    </source>
</evidence>
<keyword evidence="3" id="KW-1185">Reference proteome</keyword>
<reference evidence="2" key="1">
    <citation type="submission" date="2022-01" db="EMBL/GenBank/DDBJ databases">
        <authorList>
            <person name="Braso-Vives M."/>
        </authorList>
    </citation>
    <scope>NUCLEOTIDE SEQUENCE</scope>
</reference>
<dbReference type="EMBL" id="OV696686">
    <property type="protein sequence ID" value="CAH1233290.1"/>
    <property type="molecule type" value="Genomic_DNA"/>
</dbReference>
<feature type="region of interest" description="Disordered" evidence="1">
    <location>
        <begin position="292"/>
        <end position="319"/>
    </location>
</feature>
<evidence type="ECO:0000256" key="1">
    <source>
        <dbReference type="SAM" id="MobiDB-lite"/>
    </source>
</evidence>
<gene>
    <name evidence="2" type="primary">Hypp669</name>
    <name evidence="2" type="ORF">BLAG_LOCUS2100</name>
</gene>
<sequence>MADNPPHHDRVPRFDLKLKSYEQYRFEIECWNTVTSIPKKQRGAAILFSLPESDQDEFKTKKLLISKLGPDELTSADGYAKVLQKLDDHLRRDVTRRLWESFVDFDKYSRDSGTSINAMKKAGVVLHTQEDRATIFGRNVNLCFTKSGHYCVPLVERPIKVIKVFESHLHKGMCKCHPRDSARPAAALPNDEQATLQLQQEVQMNSLQADLQIAKAKIADLQLRYENNSIREEIVEEQTKSHLLQEKLKEAVHKWTLIEKSETVEKETQAEISDPGQVNTEEIDIQTSTLRRGEGTVKVLESEESEEEPADKEESTNTDIALRSEAVDAEKLLDQVAFPCEEKSKGETDKGENLPEGQRLLRAAVCKNQAK</sequence>